<dbReference type="CDD" id="cd09631">
    <property type="entry name" value="DOMON_DOH"/>
    <property type="match status" value="1"/>
</dbReference>
<dbReference type="PANTHER" id="PTHR36541">
    <property type="entry name" value="SUPEROXIDE REDUCTASE-RELATED"/>
    <property type="match status" value="1"/>
</dbReference>
<dbReference type="SUPFAM" id="SSF49367">
    <property type="entry name" value="Superoxide reductase-like"/>
    <property type="match status" value="2"/>
</dbReference>
<feature type="chain" id="PRO_5030984625" description="DOMON domain-containing protein" evidence="3">
    <location>
        <begin position="19"/>
        <end position="2131"/>
    </location>
</feature>
<evidence type="ECO:0000256" key="1">
    <source>
        <dbReference type="SAM" id="MobiDB-lite"/>
    </source>
</evidence>
<dbReference type="InterPro" id="IPR009030">
    <property type="entry name" value="Growth_fac_rcpt_cys_sf"/>
</dbReference>
<dbReference type="PANTHER" id="PTHR36541:SF1">
    <property type="entry name" value="SUPEROXIDE REDUCTASE-RELATED"/>
    <property type="match status" value="1"/>
</dbReference>
<keyword evidence="2" id="KW-0812">Transmembrane</keyword>
<accession>A0A7S4SUZ0</accession>
<keyword evidence="2" id="KW-0472">Membrane</keyword>
<sequence length="2131" mass="233147">MQGFISLLVAELLVAIMGEKVTIEHMDAKWEIEVMPIDGVRRLRIHADCPDTNWCGLGFNEQNPLMDGTDVISFAYHKCCDAPTSQCVPGAAPASEGREGLTERQQLWCDRGWVADGPFFPVSATQCDLGDHTIGLDKVQNLQNHTYAFENGRMKFWGWRELDTGDLTDVALSETRRYWILMSVGGGRGSPTYPATRLGYHGSSSMQSLVCDATLSKLNECKRSTEWPLGPPGSSSSAPAVKPTECQVKEAMLKTWNGIINGQQDALNGVGNGEHESFVRFVNSRAVVTVGRRSMTGNLSDPAHPMLMGGNISEMHYIQALYVLDQDGRNLIYRQLSPRESEPALTFPIPAGVTSMTPYAFCNRHGLFRGKTVAVEPWRPTDAGATICPSRKTCEDVIVGDCQGTVNERKRFHSVMFGRTDPWPGDKNAQHTPYAVAVDGVATITIGRLTYIHRPRVDNLDDVDFIKEVWAEDQNGEVIAMKENNVSEAGPPTLSFPIPPGTTSITGFEFSIKDGVFRGETIAVQAPASGPGPRCMAAYCPFRELPSPPPATIVDGRAQVEAMSRVQLERFGAASPFDGDTIPASKPFARMVGRTAVVSVGLRSVTGQPTDPTPTSRRLQGTSVQPVGHIYALDQNGGLISMRHLSPRETTSASHSFAVPEDVTSFTAYASNRNLGLIRGETITLLPSQVTPGAPRFSAEVCPDTVPADCKSMTQEIRRMQANHFQANPIDGTTRPELEPTVVYHGAKVSVMAGRNGGPIHKQDAQSGEFVQYIWAEDQLGEVVAMRDVLATESAPVTLSFDMPSGALELTAYVFTSRDGLVRGQTVQAFTSGTAAATCSLRLCPGAKMPMPPPAKAMDCDSFAAEMKHRQGLMFPGSNGVPKQCADDMSHCPILSVNGSSGEVIVGNPPHEMKASVEADELHWVDAIYVEDQSGSVVAYRQLSAWEDSPTFKFDVPQGTTSLTAFQHTNRHGLYAGTPTAVAPFTAQPGAQAYCAVQTCVEEFTARTCTHFSLEFQRLQMTIFTNGEMLPFDGSTDPAHDPVLKVGTGGFAEVLVGRRASTSNPADPWHPMVASTDPNQVHFIVAIWVMDQHARMVAYRDLGPTEGVPARLELQVPDGVSSLTPYIYCNRHGLWKGTQVYVDDSQTVKTLRVNTCLFRGCSPLHSSIGSSVKLADSEAEGLDALIKMTDARNKMGGICGDALQWGFPISKQLEPGFTVFLNANFTTGIADFLVCGKTLGWVGLGFPSGTHAMLNSDMVVGSVDVNGRVTVSDRYAQTIEAPLMDQSFGGTDNLQNKDGWQVCADEACTVGATFFRFSRPFDTGDRWDVKFSMHALQIPVVYAYHGSGDDRLLYHGPSRGHGVIPWRLDYCPAGTYLQAYVCTPCPRGMARTDDMNVYECSRCPLATFADQEGMEVCTPCPGRQTTALFGSTSMDDCQCPRGFYLDSDIDRTACMACGEGLDCPFGSDMANFRKWKEEGLTLAAAGPQPQLLERYWSSLADPLKVYQCELKGSCPGGPPETCRNEYHADFVCARCVDGYLLNLGGECRQCSNVEASQILFPTLPLLVGPLCVSVLYLTMRAPVEKWTSDRNQVMNLFLLAMYHYQMVYLAQSGAVRLPSSSSAGSGASSGGFIIDLMALISPECLGLNSFQGEFAMRVCIPLILLGVFAFTFFVREALALCFGKWKDVIRMNPHVLFCCFMSLMFTFHLSVVALSVKLFMCYPHPEGRGSSLIGAAYIKCYEDDEWWNATWGAVAAICIYCLSMGAAFVRVLYISPRRFNDANFRLRWKFLLVRFQPNCWWWGIGLLLRGIFLNITVVLWATAVSQLVWVTGVITIYTFLVVVLEPWRYVLVNMADVLMNMLLLFTVMLFQAFSAPKEEQEHTVLQGVLVMLVVPLVPLAGMAVMPWVKQCNGTTMSVRFFEAENSTQDLQKTAAMVVCADSADVKSMMMRLTPMDRYTISRALHILQAEILGNCRGKRLVPKDKLQKENVEKLQASLDYVSKEDDSEASYGISLWSQKVAKMCLHGSGVDLKEMRSTSSASLAIATASLSGGNPSVAWGDGNVETIPAETSVRLEFQCQEDLTHGPRRGRLVPMSQVRPSRDGDKEEKAEGEQDLDNYLNLGKLGANGNN</sequence>
<dbReference type="InterPro" id="IPR005018">
    <property type="entry name" value="DOMON_domain"/>
</dbReference>
<dbReference type="SMART" id="SM00664">
    <property type="entry name" value="DoH"/>
    <property type="match status" value="1"/>
</dbReference>
<dbReference type="SUPFAM" id="SSF49344">
    <property type="entry name" value="CBD9-like"/>
    <property type="match status" value="1"/>
</dbReference>
<feature type="domain" description="DOMON" evidence="4">
    <location>
        <begin position="1199"/>
        <end position="1345"/>
    </location>
</feature>
<dbReference type="InterPro" id="IPR045266">
    <property type="entry name" value="DOH_DOMON"/>
</dbReference>
<feature type="transmembrane region" description="Helical" evidence="2">
    <location>
        <begin position="1799"/>
        <end position="1821"/>
    </location>
</feature>
<dbReference type="CDD" id="cd00185">
    <property type="entry name" value="TNFRSF"/>
    <property type="match status" value="1"/>
</dbReference>
<dbReference type="GO" id="GO:0005506">
    <property type="term" value="F:iron ion binding"/>
    <property type="evidence" value="ECO:0007669"/>
    <property type="project" value="InterPro"/>
</dbReference>
<evidence type="ECO:0000256" key="2">
    <source>
        <dbReference type="SAM" id="Phobius"/>
    </source>
</evidence>
<feature type="transmembrane region" description="Helical" evidence="2">
    <location>
        <begin position="1827"/>
        <end position="1844"/>
    </location>
</feature>
<proteinExistence type="predicted"/>
<feature type="signal peptide" evidence="3">
    <location>
        <begin position="1"/>
        <end position="18"/>
    </location>
</feature>
<feature type="transmembrane region" description="Helical" evidence="2">
    <location>
        <begin position="1751"/>
        <end position="1773"/>
    </location>
</feature>
<dbReference type="InterPro" id="IPR011641">
    <property type="entry name" value="Tyr-kin_ephrin_A/B_rcpt-like"/>
</dbReference>
<feature type="transmembrane region" description="Helical" evidence="2">
    <location>
        <begin position="1591"/>
        <end position="1610"/>
    </location>
</feature>
<dbReference type="Pfam" id="PF03351">
    <property type="entry name" value="DOMON"/>
    <property type="match status" value="1"/>
</dbReference>
<dbReference type="SUPFAM" id="SSF57184">
    <property type="entry name" value="Growth factor receptor domain"/>
    <property type="match status" value="1"/>
</dbReference>
<feature type="transmembrane region" description="Helical" evidence="2">
    <location>
        <begin position="1851"/>
        <end position="1873"/>
    </location>
</feature>
<reference evidence="5" key="1">
    <citation type="submission" date="2021-01" db="EMBL/GenBank/DDBJ databases">
        <authorList>
            <person name="Corre E."/>
            <person name="Pelletier E."/>
            <person name="Niang G."/>
            <person name="Scheremetjew M."/>
            <person name="Finn R."/>
            <person name="Kale V."/>
            <person name="Holt S."/>
            <person name="Cochrane G."/>
            <person name="Meng A."/>
            <person name="Brown T."/>
            <person name="Cohen L."/>
        </authorList>
    </citation>
    <scope>NUCLEOTIDE SEQUENCE</scope>
    <source>
        <strain evidence="5">CCMP3105</strain>
    </source>
</reference>
<feature type="compositionally biased region" description="Low complexity" evidence="1">
    <location>
        <begin position="2118"/>
        <end position="2131"/>
    </location>
</feature>
<dbReference type="Gene3D" id="2.60.40.730">
    <property type="entry name" value="SOR catalytic domain"/>
    <property type="match status" value="3"/>
</dbReference>
<organism evidence="5">
    <name type="scientific">Alexandrium monilatum</name>
    <dbReference type="NCBI Taxonomy" id="311494"/>
    <lineage>
        <taxon>Eukaryota</taxon>
        <taxon>Sar</taxon>
        <taxon>Alveolata</taxon>
        <taxon>Dinophyceae</taxon>
        <taxon>Gonyaulacales</taxon>
        <taxon>Pyrocystaceae</taxon>
        <taxon>Alexandrium</taxon>
    </lineage>
</organism>
<name>A0A7S4SUZ0_9DINO</name>
<feature type="region of interest" description="Disordered" evidence="1">
    <location>
        <begin position="2085"/>
        <end position="2131"/>
    </location>
</feature>
<protein>
    <recommendedName>
        <fullName evidence="4">DOMON domain-containing protein</fullName>
    </recommendedName>
</protein>
<feature type="transmembrane region" description="Helical" evidence="2">
    <location>
        <begin position="1654"/>
        <end position="1674"/>
    </location>
</feature>
<dbReference type="SMART" id="SM01411">
    <property type="entry name" value="Ephrin_rec_like"/>
    <property type="match status" value="1"/>
</dbReference>
<evidence type="ECO:0000256" key="3">
    <source>
        <dbReference type="SAM" id="SignalP"/>
    </source>
</evidence>
<dbReference type="InterPro" id="IPR036073">
    <property type="entry name" value="Desulfoferrodoxin_Fe-bd_dom_sf"/>
</dbReference>
<gene>
    <name evidence="5" type="ORF">AMON00008_LOCUS56948</name>
</gene>
<evidence type="ECO:0000313" key="5">
    <source>
        <dbReference type="EMBL" id="CAE4656594.1"/>
    </source>
</evidence>
<dbReference type="PROSITE" id="PS50836">
    <property type="entry name" value="DOMON"/>
    <property type="match status" value="1"/>
</dbReference>
<dbReference type="EMBL" id="HBNR01079783">
    <property type="protein sequence ID" value="CAE4656594.1"/>
    <property type="molecule type" value="Transcribed_RNA"/>
</dbReference>
<keyword evidence="2" id="KW-1133">Transmembrane helix</keyword>
<feature type="transmembrane region" description="Helical" evidence="2">
    <location>
        <begin position="1885"/>
        <end position="1908"/>
    </location>
</feature>
<feature type="transmembrane region" description="Helical" evidence="2">
    <location>
        <begin position="1695"/>
        <end position="1716"/>
    </location>
</feature>
<dbReference type="Pfam" id="PF07699">
    <property type="entry name" value="Ephrin_rec_like"/>
    <property type="match status" value="1"/>
</dbReference>
<feature type="transmembrane region" description="Helical" evidence="2">
    <location>
        <begin position="1558"/>
        <end position="1579"/>
    </location>
</feature>
<dbReference type="Gene3D" id="2.10.50.10">
    <property type="entry name" value="Tumor Necrosis Factor Receptor, subunit A, domain 2"/>
    <property type="match status" value="1"/>
</dbReference>
<dbReference type="GO" id="GO:0016491">
    <property type="term" value="F:oxidoreductase activity"/>
    <property type="evidence" value="ECO:0007669"/>
    <property type="project" value="InterPro"/>
</dbReference>
<dbReference type="InterPro" id="IPR051233">
    <property type="entry name" value="Desulfoferrodoxin_SOR"/>
</dbReference>
<evidence type="ECO:0000259" key="4">
    <source>
        <dbReference type="PROSITE" id="PS50836"/>
    </source>
</evidence>
<feature type="compositionally biased region" description="Basic and acidic residues" evidence="1">
    <location>
        <begin position="2100"/>
        <end position="2112"/>
    </location>
</feature>
<keyword evidence="3" id="KW-0732">Signal</keyword>